<proteinExistence type="predicted"/>
<protein>
    <submittedName>
        <fullName evidence="1">Uncharacterized protein</fullName>
    </submittedName>
</protein>
<sequence>MSQRKMPLIVEANENAHFNYRAWRGETIFFRIRFKNGKLSKLIQVEPCFQRSEEISAICRHCGEEVKATVFFF</sequence>
<dbReference type="AlphaFoldDB" id="A0A0G0FJS1"/>
<reference evidence="1 2" key="1">
    <citation type="journal article" date="2015" name="Nature">
        <title>rRNA introns, odd ribosomes, and small enigmatic genomes across a large radiation of phyla.</title>
        <authorList>
            <person name="Brown C.T."/>
            <person name="Hug L.A."/>
            <person name="Thomas B.C."/>
            <person name="Sharon I."/>
            <person name="Castelle C.J."/>
            <person name="Singh A."/>
            <person name="Wilkins M.J."/>
            <person name="Williams K.H."/>
            <person name="Banfield J.F."/>
        </authorList>
    </citation>
    <scope>NUCLEOTIDE SEQUENCE [LARGE SCALE GENOMIC DNA]</scope>
</reference>
<evidence type="ECO:0000313" key="2">
    <source>
        <dbReference type="Proteomes" id="UP000034508"/>
    </source>
</evidence>
<gene>
    <name evidence="1" type="ORF">US31_C0011G0044</name>
</gene>
<accession>A0A0G0FJS1</accession>
<comment type="caution">
    <text evidence="1">The sequence shown here is derived from an EMBL/GenBank/DDBJ whole genome shotgun (WGS) entry which is preliminary data.</text>
</comment>
<dbReference type="EMBL" id="LBSM01000011">
    <property type="protein sequence ID" value="KKQ18062.1"/>
    <property type="molecule type" value="Genomic_DNA"/>
</dbReference>
<organism evidence="1 2">
    <name type="scientific">Berkelbacteria bacterium GW2011_GWA1_36_9</name>
    <dbReference type="NCBI Taxonomy" id="1618331"/>
    <lineage>
        <taxon>Bacteria</taxon>
        <taxon>Candidatus Berkelbacteria</taxon>
    </lineage>
</organism>
<dbReference type="Proteomes" id="UP000034508">
    <property type="component" value="Unassembled WGS sequence"/>
</dbReference>
<name>A0A0G0FJS1_9BACT</name>
<evidence type="ECO:0000313" key="1">
    <source>
        <dbReference type="EMBL" id="KKQ18062.1"/>
    </source>
</evidence>